<dbReference type="STRING" id="279113.CPter91_5207"/>
<gene>
    <name evidence="2" type="ORF">CPter91_5207</name>
</gene>
<dbReference type="EMBL" id="CP013234">
    <property type="protein sequence ID" value="AMP07495.1"/>
    <property type="molecule type" value="Genomic_DNA"/>
</dbReference>
<feature type="domain" description="Calcineurin-like phosphoesterase" evidence="1">
    <location>
        <begin position="2"/>
        <end position="216"/>
    </location>
</feature>
<dbReference type="AlphaFoldDB" id="A0A127QCC3"/>
<dbReference type="SUPFAM" id="SSF56300">
    <property type="entry name" value="Metallo-dependent phosphatases"/>
    <property type="match status" value="1"/>
</dbReference>
<dbReference type="Pfam" id="PF00149">
    <property type="entry name" value="Metallophos"/>
    <property type="match status" value="1"/>
</dbReference>
<name>A0A127QCC3_9BURK</name>
<accession>A0A127QCC3</accession>
<sequence length="262" mass="30376">MMKIQIASDLHLEFLDQRFPDYRVIERADADVLVIAGDIHRNTKAITAFADWPVPVIYVHGNHEAYKEKYFDLVEEMENFEASGNVHYLERKEYVLNDVRFLGCCLWTDYRADPSNPLTAMREAERNLNDHKVIRGRHGRFTAQDALNIHQKSRLWLEEKLDENFDGRTVVVTHHGPHPNSIHPRFAGTLLNAAFVSDLTPLIEKADLWIHGHVHDNFDYRIGDSRVIANPRGYPFNVRTAPNVDRLEWENEAFNPALVIEI</sequence>
<evidence type="ECO:0000259" key="1">
    <source>
        <dbReference type="Pfam" id="PF00149"/>
    </source>
</evidence>
<dbReference type="KEGG" id="cpra:CPter91_5207"/>
<dbReference type="RefSeq" id="WP_236905899.1">
    <property type="nucleotide sequence ID" value="NZ_CP013234.1"/>
</dbReference>
<organism evidence="2 3">
    <name type="scientific">Collimonas pratensis</name>
    <dbReference type="NCBI Taxonomy" id="279113"/>
    <lineage>
        <taxon>Bacteria</taxon>
        <taxon>Pseudomonadati</taxon>
        <taxon>Pseudomonadota</taxon>
        <taxon>Betaproteobacteria</taxon>
        <taxon>Burkholderiales</taxon>
        <taxon>Oxalobacteraceae</taxon>
        <taxon>Collimonas</taxon>
    </lineage>
</organism>
<dbReference type="PANTHER" id="PTHR37844:SF2">
    <property type="entry name" value="SER_THR PROTEIN PHOSPHATASE SUPERFAMILY (AFU_ORTHOLOGUE AFUA_1G14840)"/>
    <property type="match status" value="1"/>
</dbReference>
<evidence type="ECO:0000313" key="2">
    <source>
        <dbReference type="EMBL" id="AMP07495.1"/>
    </source>
</evidence>
<proteinExistence type="predicted"/>
<evidence type="ECO:0000313" key="3">
    <source>
        <dbReference type="Proteomes" id="UP000074561"/>
    </source>
</evidence>
<dbReference type="PATRIC" id="fig|279113.9.peg.5160"/>
<protein>
    <submittedName>
        <fullName evidence="2">Calcineurin-like phosphoesterase family protein</fullName>
    </submittedName>
</protein>
<dbReference type="PANTHER" id="PTHR37844">
    <property type="entry name" value="SER/THR PROTEIN PHOSPHATASE SUPERFAMILY (AFU_ORTHOLOGUE AFUA_1G14840)"/>
    <property type="match status" value="1"/>
</dbReference>
<reference evidence="2 3" key="1">
    <citation type="submission" date="2015-11" db="EMBL/GenBank/DDBJ databases">
        <title>Exploring the genomic traits of fungus-feeding bacterial genus Collimonas.</title>
        <authorList>
            <person name="Song C."/>
            <person name="Schmidt R."/>
            <person name="de Jager V."/>
            <person name="Krzyzanowska D."/>
            <person name="Jongedijk E."/>
            <person name="Cankar K."/>
            <person name="Beekwilder J."/>
            <person name="van Veen A."/>
            <person name="de Boer W."/>
            <person name="van Veen J.A."/>
            <person name="Garbeva P."/>
        </authorList>
    </citation>
    <scope>NUCLEOTIDE SEQUENCE [LARGE SCALE GENOMIC DNA]</scope>
    <source>
        <strain evidence="2 3">Ter91</strain>
    </source>
</reference>
<dbReference type="GO" id="GO:0016787">
    <property type="term" value="F:hydrolase activity"/>
    <property type="evidence" value="ECO:0007669"/>
    <property type="project" value="InterPro"/>
</dbReference>
<dbReference type="InterPro" id="IPR029052">
    <property type="entry name" value="Metallo-depent_PP-like"/>
</dbReference>
<dbReference type="Proteomes" id="UP000074561">
    <property type="component" value="Chromosome"/>
</dbReference>
<dbReference type="InterPro" id="IPR004843">
    <property type="entry name" value="Calcineurin-like_PHP"/>
</dbReference>
<dbReference type="Gene3D" id="3.60.21.10">
    <property type="match status" value="1"/>
</dbReference>